<dbReference type="EMBL" id="JALLPB020000033">
    <property type="protein sequence ID" value="KAL3823586.1"/>
    <property type="molecule type" value="Genomic_DNA"/>
</dbReference>
<evidence type="ECO:0008006" key="3">
    <source>
        <dbReference type="Google" id="ProtNLM"/>
    </source>
</evidence>
<gene>
    <name evidence="1" type="ORF">ACHAXA_005567</name>
</gene>
<keyword evidence="2" id="KW-1185">Reference proteome</keyword>
<dbReference type="InterPro" id="IPR027417">
    <property type="entry name" value="P-loop_NTPase"/>
</dbReference>
<protein>
    <recommendedName>
        <fullName evidence="3">AIG1-type G domain-containing protein</fullName>
    </recommendedName>
</protein>
<evidence type="ECO:0000313" key="2">
    <source>
        <dbReference type="Proteomes" id="UP001530377"/>
    </source>
</evidence>
<dbReference type="Proteomes" id="UP001530377">
    <property type="component" value="Unassembled WGS sequence"/>
</dbReference>
<sequence>MERFLNAPLNIVQEGTGTRCSLDTTCIYDSSLTEPKCELSGKELEPSLSGTNLTNEEVFAAITRHNKELRNQDKFSTKPLKLVYHASNVQNMKFVDTPGIIANQVSVNAAGGTSSSNTRSNILASIFMLNISAAAHSFNSMKSTGKDNREDIKSILRDTMKKPNSKLYVLVEPKEFSTNTIINFCDETFGGKGKWVNNAIVLMTKFDKQLEDSRSGSKCNKFFSEYFENNLFPYLTITEEAIKIFCHRFQDESSNVDRYRDSSPRSIGLSP</sequence>
<proteinExistence type="predicted"/>
<organism evidence="1 2">
    <name type="scientific">Cyclostephanos tholiformis</name>
    <dbReference type="NCBI Taxonomy" id="382380"/>
    <lineage>
        <taxon>Eukaryota</taxon>
        <taxon>Sar</taxon>
        <taxon>Stramenopiles</taxon>
        <taxon>Ochrophyta</taxon>
        <taxon>Bacillariophyta</taxon>
        <taxon>Coscinodiscophyceae</taxon>
        <taxon>Thalassiosirophycidae</taxon>
        <taxon>Stephanodiscales</taxon>
        <taxon>Stephanodiscaceae</taxon>
        <taxon>Cyclostephanos</taxon>
    </lineage>
</organism>
<accession>A0ABD3SGQ6</accession>
<dbReference type="SUPFAM" id="SSF52540">
    <property type="entry name" value="P-loop containing nucleoside triphosphate hydrolases"/>
    <property type="match status" value="1"/>
</dbReference>
<name>A0ABD3SGQ6_9STRA</name>
<dbReference type="AlphaFoldDB" id="A0ABD3SGQ6"/>
<evidence type="ECO:0000313" key="1">
    <source>
        <dbReference type="EMBL" id="KAL3823586.1"/>
    </source>
</evidence>
<comment type="caution">
    <text evidence="1">The sequence shown here is derived from an EMBL/GenBank/DDBJ whole genome shotgun (WGS) entry which is preliminary data.</text>
</comment>
<dbReference type="Gene3D" id="3.40.50.300">
    <property type="entry name" value="P-loop containing nucleotide triphosphate hydrolases"/>
    <property type="match status" value="1"/>
</dbReference>
<reference evidence="1 2" key="1">
    <citation type="submission" date="2024-10" db="EMBL/GenBank/DDBJ databases">
        <title>Updated reference genomes for cyclostephanoid diatoms.</title>
        <authorList>
            <person name="Roberts W.R."/>
            <person name="Alverson A.J."/>
        </authorList>
    </citation>
    <scope>NUCLEOTIDE SEQUENCE [LARGE SCALE GENOMIC DNA]</scope>
    <source>
        <strain evidence="1 2">AJA228-03</strain>
    </source>
</reference>